<evidence type="ECO:0000256" key="1">
    <source>
        <dbReference type="ARBA" id="ARBA00022723"/>
    </source>
</evidence>
<proteinExistence type="predicted"/>
<reference evidence="6" key="1">
    <citation type="submission" date="2021-03" db="EMBL/GenBank/DDBJ databases">
        <authorList>
            <person name="Bekaert M."/>
        </authorList>
    </citation>
    <scope>NUCLEOTIDE SEQUENCE</scope>
</reference>
<keyword evidence="2" id="KW-0863">Zinc-finger</keyword>
<dbReference type="InterPro" id="IPR007588">
    <property type="entry name" value="Znf_FLYWCH"/>
</dbReference>
<protein>
    <recommendedName>
        <fullName evidence="5">FLYWCH-type domain-containing protein</fullName>
    </recommendedName>
</protein>
<accession>A0A8S3SI73</accession>
<dbReference type="Proteomes" id="UP000683360">
    <property type="component" value="Unassembled WGS sequence"/>
</dbReference>
<evidence type="ECO:0000313" key="7">
    <source>
        <dbReference type="Proteomes" id="UP000683360"/>
    </source>
</evidence>
<organism evidence="6 7">
    <name type="scientific">Mytilus edulis</name>
    <name type="common">Blue mussel</name>
    <dbReference type="NCBI Taxonomy" id="6550"/>
    <lineage>
        <taxon>Eukaryota</taxon>
        <taxon>Metazoa</taxon>
        <taxon>Spiralia</taxon>
        <taxon>Lophotrochozoa</taxon>
        <taxon>Mollusca</taxon>
        <taxon>Bivalvia</taxon>
        <taxon>Autobranchia</taxon>
        <taxon>Pteriomorphia</taxon>
        <taxon>Mytilida</taxon>
        <taxon>Mytiloidea</taxon>
        <taxon>Mytilidae</taxon>
        <taxon>Mytilinae</taxon>
        <taxon>Mytilus</taxon>
    </lineage>
</organism>
<comment type="caution">
    <text evidence="6">The sequence shown here is derived from an EMBL/GenBank/DDBJ whole genome shotgun (WGS) entry which is preliminary data.</text>
</comment>
<dbReference type="EMBL" id="CAJPWZ010001644">
    <property type="protein sequence ID" value="CAG2219835.1"/>
    <property type="molecule type" value="Genomic_DNA"/>
</dbReference>
<feature type="domain" description="FLYWCH-type" evidence="5">
    <location>
        <begin position="10"/>
        <end position="66"/>
    </location>
</feature>
<evidence type="ECO:0000313" key="6">
    <source>
        <dbReference type="EMBL" id="CAG2219835.1"/>
    </source>
</evidence>
<keyword evidence="7" id="KW-1185">Reference proteome</keyword>
<feature type="coiled-coil region" evidence="4">
    <location>
        <begin position="274"/>
        <end position="301"/>
    </location>
</feature>
<keyword evidence="1" id="KW-0479">Metal-binding</keyword>
<evidence type="ECO:0000256" key="2">
    <source>
        <dbReference type="ARBA" id="ARBA00022771"/>
    </source>
</evidence>
<keyword evidence="4" id="KW-0175">Coiled coil</keyword>
<keyword evidence="3" id="KW-0862">Zinc</keyword>
<dbReference type="Gene3D" id="2.20.25.240">
    <property type="match status" value="1"/>
</dbReference>
<dbReference type="OrthoDB" id="6123743at2759"/>
<dbReference type="AlphaFoldDB" id="A0A8S3SI73"/>
<evidence type="ECO:0000256" key="3">
    <source>
        <dbReference type="ARBA" id="ARBA00022833"/>
    </source>
</evidence>
<dbReference type="GO" id="GO:0008270">
    <property type="term" value="F:zinc ion binding"/>
    <property type="evidence" value="ECO:0007669"/>
    <property type="project" value="UniProtKB-KW"/>
</dbReference>
<name>A0A8S3SI73_MYTED</name>
<evidence type="ECO:0000256" key="4">
    <source>
        <dbReference type="SAM" id="Coils"/>
    </source>
</evidence>
<evidence type="ECO:0000259" key="5">
    <source>
        <dbReference type="Pfam" id="PF04500"/>
    </source>
</evidence>
<sequence>MANAQLQVTFIDNERGGQSLVYRDYRFQVKNRRNDRVYWRCATRTCPATIRTLNNIPIGFNLVHNHPPNPAKLEVTKVLQHIKKRCRAETTPVPAIYKQEIAKLRTPEWNDDTQRMVEQLPTFPSLKSSLYRQREDLIPHLPTSLLNIDLQDEWTQTTAAERFLLINDGTFDKILVFATDSNLQHLANNDNNTIYADGTFYTCPSIFEQLYTLHALIDGEMFPLVFALLPGKSEDIYTRFFSLLKNACTQRQIQLNPTTFFIDYESAYHAGGVRPTKRRKYTQLNQRLQQLKDQLQNGDITVFQFADTASYLLHLD</sequence>
<dbReference type="Pfam" id="PF04500">
    <property type="entry name" value="FLYWCH"/>
    <property type="match status" value="1"/>
</dbReference>
<gene>
    <name evidence="6" type="ORF">MEDL_33354</name>
</gene>